<keyword evidence="1" id="KW-0966">Cell projection</keyword>
<protein>
    <submittedName>
        <fullName evidence="1">Flagellar assembly protein H</fullName>
    </submittedName>
</protein>
<dbReference type="KEGG" id="stha:NCTC11429_01389"/>
<evidence type="ECO:0000313" key="1">
    <source>
        <dbReference type="EMBL" id="VTR34769.1"/>
    </source>
</evidence>
<sequence>MDNQKLNNDGQEFNLHGADKVFSRGNTARPYFYDVALCDKNTHEIFYDKLGYKLVSLPMFTKKPAELETVMDQWLYVLKHLSTMDKLPSFLDKRIFGLIFEVGEIGKLTEEDRMSYESSLKHKRDAESVFNSALRSGEAMGHAKGLEKGLAEGLEKGLEKGRAEGLAEGEHKRAIESARKMLSKGYNEKDISDVTGLSVDEIEKLK</sequence>
<dbReference type="Proteomes" id="UP000308196">
    <property type="component" value="Chromosome"/>
</dbReference>
<dbReference type="PANTHER" id="PTHR41317">
    <property type="entry name" value="PD-(D_E)XK NUCLEASE FAMILY TRANSPOSASE"/>
    <property type="match status" value="1"/>
</dbReference>
<dbReference type="EMBL" id="LR590484">
    <property type="protein sequence ID" value="VTR34769.1"/>
    <property type="molecule type" value="Genomic_DNA"/>
</dbReference>
<gene>
    <name evidence="1" type="ORF">NCTC11429_01389</name>
</gene>
<reference evidence="1 2" key="1">
    <citation type="submission" date="2019-05" db="EMBL/GenBank/DDBJ databases">
        <authorList>
            <consortium name="Pathogen Informatics"/>
        </authorList>
    </citation>
    <scope>NUCLEOTIDE SEQUENCE [LARGE SCALE GENOMIC DNA]</scope>
    <source>
        <strain evidence="1 2">NCTC11429</strain>
    </source>
</reference>
<dbReference type="Pfam" id="PF12784">
    <property type="entry name" value="PDDEXK_2"/>
    <property type="match status" value="1"/>
</dbReference>
<keyword evidence="1" id="KW-0282">Flagellum</keyword>
<accession>A0A4U9URD9</accession>
<proteinExistence type="predicted"/>
<evidence type="ECO:0000313" key="2">
    <source>
        <dbReference type="Proteomes" id="UP000308196"/>
    </source>
</evidence>
<name>A0A4U9URD9_9SPHI</name>
<keyword evidence="1" id="KW-0969">Cilium</keyword>
<organism evidence="1 2">
    <name type="scientific">Sphingobacterium thalpophilum</name>
    <dbReference type="NCBI Taxonomy" id="259"/>
    <lineage>
        <taxon>Bacteria</taxon>
        <taxon>Pseudomonadati</taxon>
        <taxon>Bacteroidota</taxon>
        <taxon>Sphingobacteriia</taxon>
        <taxon>Sphingobacteriales</taxon>
        <taxon>Sphingobacteriaceae</taxon>
        <taxon>Sphingobacterium</taxon>
    </lineage>
</organism>
<dbReference type="AlphaFoldDB" id="A0A4U9URD9"/>
<dbReference type="GeneID" id="78462157"/>
<dbReference type="STRING" id="1123265.GCA_000686625_01826"/>
<dbReference type="RefSeq" id="WP_051606682.1">
    <property type="nucleotide sequence ID" value="NZ_LR590484.1"/>
</dbReference>
<dbReference type="PANTHER" id="PTHR41317:SF1">
    <property type="entry name" value="PD-(D_E)XK NUCLEASE FAMILY TRANSPOSASE"/>
    <property type="match status" value="1"/>
</dbReference>